<accession>A0A7K1U792</accession>
<reference evidence="1 2" key="1">
    <citation type="submission" date="2019-12" db="EMBL/GenBank/DDBJ databases">
        <title>Chitinophaga sp. strain ysch24 (GDMCC 1.1355), whole genome shotgun sequence.</title>
        <authorList>
            <person name="Zhang X."/>
        </authorList>
    </citation>
    <scope>NUCLEOTIDE SEQUENCE [LARGE SCALE GENOMIC DNA]</scope>
    <source>
        <strain evidence="2">ysch24</strain>
    </source>
</reference>
<dbReference type="AlphaFoldDB" id="A0A7K1U792"/>
<evidence type="ECO:0000313" key="1">
    <source>
        <dbReference type="EMBL" id="MVT09865.1"/>
    </source>
</evidence>
<protein>
    <submittedName>
        <fullName evidence="1">Uncharacterized protein</fullName>
    </submittedName>
</protein>
<proteinExistence type="predicted"/>
<sequence>MEQKKFKEIKHLLPADSWAAWRNKENNGEFEEELVMHHKGDWETSNINLDDPGGNGESIFLILIEGNLKAGNIYNKDTDGATGLIILGNLTADNIVVGGQEIYVTGNLYVKDLYWGHYNHGTLISKGAVQARVFISTDYSFDYKRFKQKDRIDLEYLLWDEDKGYKERDPLPALFEEHFLSEPDDEYDDEIYSWSSWLDRREILGALDNNESVLRADFLKDPQAPSFFQDDLISETNIFRFADSDVLTGYTGEADRVMLQYKDNDVYRRVLMLNGQLHTLTVYFQQEENFGCVIYFAQDSPGVYRIAKAYKQLDGERWLELDSNAPASYHQFLEENWRTLLQQYSEMVYYREKFRAEVTGEKLEELLSLPLIRAKHYDYYNEDHVVEYGAFQWGFRPPGNAGEKTPRISIIRVLGDDEYDFYHFDIAEGQAPRLNTQANDGYEATVKEVPVFERDKYRKALKYFEQMEKTIRRKNEEFVSES</sequence>
<keyword evidence="2" id="KW-1185">Reference proteome</keyword>
<dbReference type="EMBL" id="WRXN01000006">
    <property type="protein sequence ID" value="MVT09865.1"/>
    <property type="molecule type" value="Genomic_DNA"/>
</dbReference>
<dbReference type="Proteomes" id="UP000461730">
    <property type="component" value="Unassembled WGS sequence"/>
</dbReference>
<gene>
    <name evidence="1" type="ORF">GO493_16460</name>
</gene>
<comment type="caution">
    <text evidence="1">The sequence shown here is derived from an EMBL/GenBank/DDBJ whole genome shotgun (WGS) entry which is preliminary data.</text>
</comment>
<organism evidence="1 2">
    <name type="scientific">Chitinophaga tropicalis</name>
    <dbReference type="NCBI Taxonomy" id="2683588"/>
    <lineage>
        <taxon>Bacteria</taxon>
        <taxon>Pseudomonadati</taxon>
        <taxon>Bacteroidota</taxon>
        <taxon>Chitinophagia</taxon>
        <taxon>Chitinophagales</taxon>
        <taxon>Chitinophagaceae</taxon>
        <taxon>Chitinophaga</taxon>
    </lineage>
</organism>
<evidence type="ECO:0000313" key="2">
    <source>
        <dbReference type="Proteomes" id="UP000461730"/>
    </source>
</evidence>
<dbReference type="RefSeq" id="WP_157307301.1">
    <property type="nucleotide sequence ID" value="NZ_WRXN01000006.1"/>
</dbReference>
<name>A0A7K1U792_9BACT</name>